<feature type="region of interest" description="Disordered" evidence="9">
    <location>
        <begin position="1"/>
        <end position="113"/>
    </location>
</feature>
<evidence type="ECO:0000256" key="4">
    <source>
        <dbReference type="ARBA" id="ARBA00023015"/>
    </source>
</evidence>
<feature type="compositionally biased region" description="Polar residues" evidence="9">
    <location>
        <begin position="577"/>
        <end position="590"/>
    </location>
</feature>
<evidence type="ECO:0000256" key="8">
    <source>
        <dbReference type="ARBA" id="ARBA00031747"/>
    </source>
</evidence>
<comment type="caution">
    <text evidence="11">The sequence shown here is derived from an EMBL/GenBank/DDBJ whole genome shotgun (WGS) entry which is preliminary data.</text>
</comment>
<dbReference type="Proteomes" id="UP000077521">
    <property type="component" value="Unassembled WGS sequence"/>
</dbReference>
<name>A0A177TTS5_9BASI</name>
<protein>
    <recommendedName>
        <fullName evidence="3">Transcription initiation factor TFIID subunit 4</fullName>
    </recommendedName>
    <alternativeName>
        <fullName evidence="8">TBP-associated factor 4</fullName>
    </alternativeName>
</protein>
<feature type="compositionally biased region" description="Low complexity" evidence="9">
    <location>
        <begin position="140"/>
        <end position="154"/>
    </location>
</feature>
<comment type="subcellular location">
    <subcellularLocation>
        <location evidence="1">Nucleus</location>
    </subcellularLocation>
</comment>
<dbReference type="InterPro" id="IPR007900">
    <property type="entry name" value="TAF4_C"/>
</dbReference>
<keyword evidence="5" id="KW-0804">Transcription</keyword>
<dbReference type="PANTHER" id="PTHR15138">
    <property type="entry name" value="TRANSCRIPTION INITIATION FACTOR TFIID SUBUNIT 4"/>
    <property type="match status" value="1"/>
</dbReference>
<feature type="compositionally biased region" description="Polar residues" evidence="9">
    <location>
        <begin position="191"/>
        <end position="206"/>
    </location>
</feature>
<keyword evidence="12" id="KW-1185">Reference proteome</keyword>
<organism evidence="11 12">
    <name type="scientific">Tilletia indica</name>
    <dbReference type="NCBI Taxonomy" id="43049"/>
    <lineage>
        <taxon>Eukaryota</taxon>
        <taxon>Fungi</taxon>
        <taxon>Dikarya</taxon>
        <taxon>Basidiomycota</taxon>
        <taxon>Ustilaginomycotina</taxon>
        <taxon>Exobasidiomycetes</taxon>
        <taxon>Tilletiales</taxon>
        <taxon>Tilletiaceae</taxon>
        <taxon>Tilletia</taxon>
    </lineage>
</organism>
<dbReference type="GO" id="GO:0006367">
    <property type="term" value="P:transcription initiation at RNA polymerase II promoter"/>
    <property type="evidence" value="ECO:0007669"/>
    <property type="project" value="TreeGrafter"/>
</dbReference>
<evidence type="ECO:0000313" key="12">
    <source>
        <dbReference type="Proteomes" id="UP000077521"/>
    </source>
</evidence>
<feature type="compositionally biased region" description="Low complexity" evidence="9">
    <location>
        <begin position="437"/>
        <end position="464"/>
    </location>
</feature>
<keyword evidence="4" id="KW-0805">Transcription regulation</keyword>
<feature type="compositionally biased region" description="Low complexity" evidence="9">
    <location>
        <begin position="54"/>
        <end position="93"/>
    </location>
</feature>
<dbReference type="PANTHER" id="PTHR15138:SF14">
    <property type="entry name" value="TRANSCRIPTION INITIATION FACTOR TFIID SUBUNIT 4"/>
    <property type="match status" value="1"/>
</dbReference>
<comment type="function">
    <text evidence="7">Functions as a component of the DNA-binding general transcription factor complex TFIID. Binding of TFIID to a promoter (with or without TATA element) is the initial step in pre-initiation complex (PIC) formation. TFIID plays a key role in the regulation of gene expression by RNA polymerase II through different activities such as transcription activator interaction, core promoter recognition and selectivity, TFIIA and TFIIB interaction, chromatin modification (histone acetylation by TAF1), facilitation of DNA opening and initiation of transcription.</text>
</comment>
<evidence type="ECO:0000313" key="11">
    <source>
        <dbReference type="EMBL" id="KAE8260728.1"/>
    </source>
</evidence>
<feature type="compositionally biased region" description="Low complexity" evidence="9">
    <location>
        <begin position="393"/>
        <end position="404"/>
    </location>
</feature>
<evidence type="ECO:0000256" key="3">
    <source>
        <dbReference type="ARBA" id="ARBA00017306"/>
    </source>
</evidence>
<feature type="compositionally biased region" description="Acidic residues" evidence="9">
    <location>
        <begin position="539"/>
        <end position="549"/>
    </location>
</feature>
<feature type="region of interest" description="Disordered" evidence="9">
    <location>
        <begin position="175"/>
        <end position="206"/>
    </location>
</feature>
<dbReference type="CDD" id="cd08045">
    <property type="entry name" value="HFD_TAF4"/>
    <property type="match status" value="1"/>
</dbReference>
<gene>
    <name evidence="11" type="ORF">A4X13_0g176</name>
</gene>
<feature type="region of interest" description="Disordered" evidence="9">
    <location>
        <begin position="140"/>
        <end position="160"/>
    </location>
</feature>
<feature type="domain" description="Transcription initiation factor TFIID component TAF4 C-terminal" evidence="10">
    <location>
        <begin position="160"/>
        <end position="412"/>
    </location>
</feature>
<proteinExistence type="inferred from homology"/>
<evidence type="ECO:0000256" key="7">
    <source>
        <dbReference type="ARBA" id="ARBA00025346"/>
    </source>
</evidence>
<dbReference type="Pfam" id="PF05236">
    <property type="entry name" value="TAF4"/>
    <property type="match status" value="1"/>
</dbReference>
<comment type="similarity">
    <text evidence="2">Belongs to the TAF4 family.</text>
</comment>
<feature type="region of interest" description="Disordered" evidence="9">
    <location>
        <begin position="341"/>
        <end position="612"/>
    </location>
</feature>
<evidence type="ECO:0000259" key="10">
    <source>
        <dbReference type="Pfam" id="PF05236"/>
    </source>
</evidence>
<feature type="compositionally biased region" description="Basic and acidic residues" evidence="9">
    <location>
        <begin position="600"/>
        <end position="612"/>
    </location>
</feature>
<accession>A0A177TTS5</accession>
<evidence type="ECO:0000256" key="5">
    <source>
        <dbReference type="ARBA" id="ARBA00023163"/>
    </source>
</evidence>
<dbReference type="InterPro" id="IPR045144">
    <property type="entry name" value="TAF4"/>
</dbReference>
<feature type="compositionally biased region" description="Low complexity" evidence="9">
    <location>
        <begin position="1"/>
        <end position="20"/>
    </location>
</feature>
<dbReference type="GO" id="GO:0005669">
    <property type="term" value="C:transcription factor TFIID complex"/>
    <property type="evidence" value="ECO:0007669"/>
    <property type="project" value="InterPro"/>
</dbReference>
<dbReference type="AlphaFoldDB" id="A0A177TTS5"/>
<keyword evidence="6" id="KW-0539">Nucleus</keyword>
<dbReference type="GO" id="GO:0003677">
    <property type="term" value="F:DNA binding"/>
    <property type="evidence" value="ECO:0007669"/>
    <property type="project" value="TreeGrafter"/>
</dbReference>
<feature type="compositionally biased region" description="Low complexity" evidence="9">
    <location>
        <begin position="101"/>
        <end position="113"/>
    </location>
</feature>
<feature type="compositionally biased region" description="Basic and acidic residues" evidence="9">
    <location>
        <begin position="471"/>
        <end position="481"/>
    </location>
</feature>
<evidence type="ECO:0000256" key="6">
    <source>
        <dbReference type="ARBA" id="ARBA00023242"/>
    </source>
</evidence>
<sequence>MSSGSGRHQHNSSSSSSWSPSRHHSNQQPPSPASINNVPRSTFVPEIVIPRRTSSSSSPSLAAAAHSPSAPAGGGAAYSAGSGSASGLLRPPSQQARYAQGNGPSSASSTGGAYATHYSNNSGTGRYGTGASGSYASAYDGSAPAPGGSSAPTASHEDSLTDVMGSAGVDLRAEEEAMQSQTRYGAHSHHQTASNNHAYASGSSQPKRSSGGLFLEVYPLSMKVHSIAAMHGLGVEPDVLNYLSLTARTRFRNLAEAMIAAARHRIWSTAHARPPPLYPAEDPSEEPKPMYHEQLISDPTKQLSAIEKAEREEEARARRRRAARVEREAAEQAFLAALLEEEKSGRGTGGGAASSSKNAMEGVVNGDGSKKAGQVSNGSHAAGSDKKGGNAGGTSSSTGNAEAGSKSKKSKAGADGAAGGGKDGPSDGPKKKKQKKNPAGAAAGTDGAASGAVAGASGTTGTGTRVSKKYNLSEDVQKRLTDSTATQLIGGKAYGWMSGSAGGAGAGGKGKKGAKEPVKSKLPAPRFGSDSAKKAGGIEDGDGDYEEEGGAGGSSRARGSKKDVTPVLPPSSKRTDSNSSPSKPHNASGSGSVGAWGDVAARKAAREEADRQRRLRVQMRDALFVLEEEVAGGVQGRGAGANALMKARAKMGVVMPNPFEPAGGGGGGGLGGL</sequence>
<evidence type="ECO:0000256" key="1">
    <source>
        <dbReference type="ARBA" id="ARBA00004123"/>
    </source>
</evidence>
<reference evidence="11" key="1">
    <citation type="submission" date="2016-04" db="EMBL/GenBank/DDBJ databases">
        <authorList>
            <person name="Nguyen H.D."/>
            <person name="Samba Siva P."/>
            <person name="Cullis J."/>
            <person name="Levesque C.A."/>
            <person name="Hambleton S."/>
        </authorList>
    </citation>
    <scope>NUCLEOTIDE SEQUENCE</scope>
    <source>
        <strain evidence="11">DAOMC 236416</strain>
    </source>
</reference>
<dbReference type="EMBL" id="LWDF02000005">
    <property type="protein sequence ID" value="KAE8260728.1"/>
    <property type="molecule type" value="Genomic_DNA"/>
</dbReference>
<evidence type="ECO:0000256" key="2">
    <source>
        <dbReference type="ARBA" id="ARBA00006178"/>
    </source>
</evidence>
<dbReference type="GO" id="GO:0016251">
    <property type="term" value="F:RNA polymerase II general transcription initiation factor activity"/>
    <property type="evidence" value="ECO:0007669"/>
    <property type="project" value="TreeGrafter"/>
</dbReference>
<reference evidence="11" key="2">
    <citation type="journal article" date="2019" name="IMA Fungus">
        <title>Genome sequencing and comparison of five Tilletia species to identify candidate genes for the detection of regulated species infecting wheat.</title>
        <authorList>
            <person name="Nguyen H.D.T."/>
            <person name="Sultana T."/>
            <person name="Kesanakurti P."/>
            <person name="Hambleton S."/>
        </authorList>
    </citation>
    <scope>NUCLEOTIDE SEQUENCE</scope>
    <source>
        <strain evidence="11">DAOMC 236416</strain>
    </source>
</reference>
<evidence type="ECO:0000256" key="9">
    <source>
        <dbReference type="SAM" id="MobiDB-lite"/>
    </source>
</evidence>